<dbReference type="EMBL" id="JTDF01021403">
    <property type="protein sequence ID" value="KAF8561878.1"/>
    <property type="molecule type" value="Genomic_DNA"/>
</dbReference>
<keyword evidence="8" id="KW-1185">Reference proteome</keyword>
<feature type="domain" description="Syndetin C-terminal" evidence="5">
    <location>
        <begin position="778"/>
        <end position="942"/>
    </location>
</feature>
<feature type="domain" description="Vacuolar protein sorting-associated protein 54 N-terminal" evidence="6">
    <location>
        <begin position="71"/>
        <end position="367"/>
    </location>
</feature>
<evidence type="ECO:0000259" key="6">
    <source>
        <dbReference type="Pfam" id="PF10475"/>
    </source>
</evidence>
<keyword evidence="1" id="KW-0813">Transport</keyword>
<dbReference type="InterPro" id="IPR019514">
    <property type="entry name" value="Syndetin_C"/>
</dbReference>
<feature type="region of interest" description="Disordered" evidence="4">
    <location>
        <begin position="1"/>
        <end position="20"/>
    </location>
</feature>
<dbReference type="InterPro" id="IPR019515">
    <property type="entry name" value="VPS54_N"/>
</dbReference>
<reference evidence="7 8" key="1">
    <citation type="submission" date="2019-07" db="EMBL/GenBank/DDBJ databases">
        <title>Annotation for the trematode Paragonimus westermani.</title>
        <authorList>
            <person name="Choi Y.-J."/>
        </authorList>
    </citation>
    <scope>NUCLEOTIDE SEQUENCE [LARGE SCALE GENOMIC DNA]</scope>
    <source>
        <strain evidence="7">180907_Pwestermani</strain>
    </source>
</reference>
<comment type="caution">
    <text evidence="7">The sequence shown here is derived from an EMBL/GenBank/DDBJ whole genome shotgun (WGS) entry which is preliminary data.</text>
</comment>
<dbReference type="InterPro" id="IPR040047">
    <property type="entry name" value="VPS50"/>
</dbReference>
<protein>
    <recommendedName>
        <fullName evidence="9">Coiled-coil domain-containing protein 132</fullName>
    </recommendedName>
</protein>
<keyword evidence="3" id="KW-0175">Coiled coil</keyword>
<dbReference type="Pfam" id="PF10475">
    <property type="entry name" value="Vps54_N"/>
    <property type="match status" value="1"/>
</dbReference>
<dbReference type="Pfam" id="PF10474">
    <property type="entry name" value="Syndetin_C"/>
    <property type="match status" value="1"/>
</dbReference>
<dbReference type="PANTHER" id="PTHR13258:SF0">
    <property type="entry name" value="SYNDETIN"/>
    <property type="match status" value="1"/>
</dbReference>
<evidence type="ECO:0000256" key="1">
    <source>
        <dbReference type="ARBA" id="ARBA00022448"/>
    </source>
</evidence>
<keyword evidence="2" id="KW-0653">Protein transport</keyword>
<evidence type="ECO:0000256" key="2">
    <source>
        <dbReference type="ARBA" id="ARBA00022927"/>
    </source>
</evidence>
<feature type="non-terminal residue" evidence="7">
    <location>
        <position position="1"/>
    </location>
</feature>
<evidence type="ECO:0000256" key="3">
    <source>
        <dbReference type="ARBA" id="ARBA00023054"/>
    </source>
</evidence>
<evidence type="ECO:0000313" key="7">
    <source>
        <dbReference type="EMBL" id="KAF8561878.1"/>
    </source>
</evidence>
<proteinExistence type="predicted"/>
<evidence type="ECO:0000256" key="4">
    <source>
        <dbReference type="SAM" id="MobiDB-lite"/>
    </source>
</evidence>
<dbReference type="OrthoDB" id="10263345at2759"/>
<sequence length="965" mass="108556">PKSAPTNDCPDAVSLTQSQTNNAADGSKLLTDLYPNFGEVIRFVPFFIYEQKPGYSPRFSRDPHVNQEILRSVEQDYFSMTFDSGKFEIENSAGPTCRELAKLKLRLLLLDKQNKAVSRRVSELVLEKHPLYETELKGVLSLQTDNWETLGICQRIRQSLNLSANVLVLSRLTVLRNFRRRLRLQRTLQVLRQIRSLQNTVHHLESLLRQGDFHAAIELHRESLVLLEDYRQYRCIDPIHVKLKAFGLRIDDLLDTELQKSCEHFSEASYTTVQRAFELLGSTQTTFAQLQMHYVTAIHRRALSILQDHVQPEEDSDPTVTANVPDRGRNYSELSSRLPMHSLPVCLSTLCQQLWLILLCYHQTVDWHRNRACAKRPHKPVENGGSTALPGTQGSPFVFVRAVDDTHAGWGQRPVSQHLDRSDSDEDNGTCHSQLVRQWHDYVAAKLGASRNRIWTEVVACVEPVLIAMGQSATVMSFDQISIVLRTVNRFVKMGEEFSGTLSPDLLEVLRASIHKFFRDFHKKHLERLRMFLENETWEMCPVKASFTVMDLHEFRSFPGLFRTDLNQAETKQFLLDGETECGMMYDPSDSAASVKSNLTDSGSEVNCYSTDRYALPAHEPMHVLNSVRQFSATTADSGRSALSLSTAYLQAHCVGVESVICLADILELSLLPHLSVCLPERKRGLTSVFREQSLMAARQLREACAAQIAPQLFQILMPVSSPPETSNAIATTSTIASSLSKIWPIHTGHGDKENPSTTGTQRGMSNGPAELGFAQTNVLASSVAAIKWTSKDVASVPSPFVKQLHLSVFLPFSNAIQMLKKRLGLCENSKSIIWNALLTYVGSLLLNAFAQIQLCSEEGRSQMLLDVQSIAVMAETESKIRPYPKLDHVIEYIQAFYVPVHEWEHWLTNTGIKYTRPQLTGLAHCIARGDRRQRQRLLNIINQVYNAPGLTATGNAAVGLQQPT</sequence>
<dbReference type="AlphaFoldDB" id="A0A8T0D550"/>
<evidence type="ECO:0000313" key="8">
    <source>
        <dbReference type="Proteomes" id="UP000699462"/>
    </source>
</evidence>
<dbReference type="GO" id="GO:0042147">
    <property type="term" value="P:retrograde transport, endosome to Golgi"/>
    <property type="evidence" value="ECO:0007669"/>
    <property type="project" value="InterPro"/>
</dbReference>
<dbReference type="GO" id="GO:0032456">
    <property type="term" value="P:endocytic recycling"/>
    <property type="evidence" value="ECO:0007669"/>
    <property type="project" value="InterPro"/>
</dbReference>
<evidence type="ECO:0000259" key="5">
    <source>
        <dbReference type="Pfam" id="PF10474"/>
    </source>
</evidence>
<name>A0A8T0D550_9TREM</name>
<dbReference type="GO" id="GO:0000149">
    <property type="term" value="F:SNARE binding"/>
    <property type="evidence" value="ECO:0007669"/>
    <property type="project" value="TreeGrafter"/>
</dbReference>
<accession>A0A8T0D550</accession>
<dbReference type="Proteomes" id="UP000699462">
    <property type="component" value="Unassembled WGS sequence"/>
</dbReference>
<feature type="region of interest" description="Disordered" evidence="4">
    <location>
        <begin position="748"/>
        <end position="768"/>
    </location>
</feature>
<organism evidence="7 8">
    <name type="scientific">Paragonimus westermani</name>
    <dbReference type="NCBI Taxonomy" id="34504"/>
    <lineage>
        <taxon>Eukaryota</taxon>
        <taxon>Metazoa</taxon>
        <taxon>Spiralia</taxon>
        <taxon>Lophotrochozoa</taxon>
        <taxon>Platyhelminthes</taxon>
        <taxon>Trematoda</taxon>
        <taxon>Digenea</taxon>
        <taxon>Plagiorchiida</taxon>
        <taxon>Troglotremata</taxon>
        <taxon>Troglotrematidae</taxon>
        <taxon>Paragonimus</taxon>
    </lineage>
</organism>
<dbReference type="GO" id="GO:0015031">
    <property type="term" value="P:protein transport"/>
    <property type="evidence" value="ECO:0007669"/>
    <property type="project" value="UniProtKB-KW"/>
</dbReference>
<feature type="compositionally biased region" description="Polar residues" evidence="4">
    <location>
        <begin position="756"/>
        <end position="765"/>
    </location>
</feature>
<dbReference type="PANTHER" id="PTHR13258">
    <property type="entry name" value="SYNDETIN"/>
    <property type="match status" value="1"/>
</dbReference>
<evidence type="ECO:0008006" key="9">
    <source>
        <dbReference type="Google" id="ProtNLM"/>
    </source>
</evidence>
<dbReference type="GO" id="GO:0005829">
    <property type="term" value="C:cytosol"/>
    <property type="evidence" value="ECO:0007669"/>
    <property type="project" value="GOC"/>
</dbReference>
<gene>
    <name evidence="7" type="ORF">P879_07247</name>
</gene>
<dbReference type="GO" id="GO:1990745">
    <property type="term" value="C:EARP complex"/>
    <property type="evidence" value="ECO:0007669"/>
    <property type="project" value="InterPro"/>
</dbReference>